<dbReference type="Proteomes" id="UP000195696">
    <property type="component" value="Unassembled WGS sequence"/>
</dbReference>
<protein>
    <recommendedName>
        <fullName evidence="1">Right handed beta helix domain-containing protein</fullName>
    </recommendedName>
</protein>
<dbReference type="SUPFAM" id="SSF51126">
    <property type="entry name" value="Pectin lyase-like"/>
    <property type="match status" value="1"/>
</dbReference>
<dbReference type="Pfam" id="PF13229">
    <property type="entry name" value="Beta_helix"/>
    <property type="match status" value="1"/>
</dbReference>
<evidence type="ECO:0000313" key="2">
    <source>
        <dbReference type="EMBL" id="SCB69556.1"/>
    </source>
</evidence>
<dbReference type="InterPro" id="IPR012334">
    <property type="entry name" value="Pectin_lyas_fold"/>
</dbReference>
<dbReference type="Gene3D" id="2.160.20.10">
    <property type="entry name" value="Single-stranded right-handed beta-helix, Pectin lyase-like"/>
    <property type="match status" value="2"/>
</dbReference>
<accession>A0A1G4ETR7</accession>
<proteinExistence type="predicted"/>
<dbReference type="EMBL" id="FMAK01000045">
    <property type="protein sequence ID" value="SCB69556.1"/>
    <property type="molecule type" value="Genomic_DNA"/>
</dbReference>
<evidence type="ECO:0000259" key="1">
    <source>
        <dbReference type="Pfam" id="PF13229"/>
    </source>
</evidence>
<reference evidence="2 3" key="1">
    <citation type="submission" date="2016-08" db="EMBL/GenBank/DDBJ databases">
        <authorList>
            <person name="Seilhamer J.J."/>
        </authorList>
    </citation>
    <scope>NUCLEOTIDE SEQUENCE [LARGE SCALE GENOMIC DNA]</scope>
    <source>
        <strain evidence="2 3">SDA_GO95</strain>
    </source>
</reference>
<dbReference type="InterPro" id="IPR039448">
    <property type="entry name" value="Beta_helix"/>
</dbReference>
<feature type="domain" description="Right handed beta helix" evidence="1">
    <location>
        <begin position="280"/>
        <end position="377"/>
    </location>
</feature>
<gene>
    <name evidence="2" type="ORF">BWGO95_03718</name>
</gene>
<evidence type="ECO:0000313" key="3">
    <source>
        <dbReference type="Proteomes" id="UP000195696"/>
    </source>
</evidence>
<name>A0A1G4ETR7_BACMY</name>
<dbReference type="AlphaFoldDB" id="A0A1G4ETR7"/>
<dbReference type="InterPro" id="IPR006626">
    <property type="entry name" value="PbH1"/>
</dbReference>
<organism evidence="2 3">
    <name type="scientific">Bacillus mycoides</name>
    <dbReference type="NCBI Taxonomy" id="1405"/>
    <lineage>
        <taxon>Bacteria</taxon>
        <taxon>Bacillati</taxon>
        <taxon>Bacillota</taxon>
        <taxon>Bacilli</taxon>
        <taxon>Bacillales</taxon>
        <taxon>Bacillaceae</taxon>
        <taxon>Bacillus</taxon>
        <taxon>Bacillus cereus group</taxon>
    </lineage>
</organism>
<sequence>MEMAIKANLDDLDNLDLKTNPPSDNDVLTYDGVKSKWIPQKNSFLTAEIPSNLYVIELNRWNIKNDGTDPSFTTKGINDALVWAKSKGYNHIVLPDGTYKLKMDSTSFSCIVMQNDIHFEMTDGCKLELETNSSPWYRVFEVKGLKNVKITGGRIIGDKKTHIYELGVKFVRGGVNADGSLNDNPNFIRSEIVDRYKNPGLLKAFRLWSISGISSKGYSFYQYKDTVSSNTLVGSRTNGQFAPTASTGRGWFAAIAECNKMVFVIDITASVLTDAQIEQINAKVDSQNYSHEWGQGIEIAGTNNVEIKNVDISDCTGDGISTGWLQYRLNPEEYTQEDMGANIYIHRCNIHHCRRQGITLGASNDMYIFDNSIHHIGKSDDGVTSDFRNGIAPMFGIDIESMAGESNIPYKFPYYNRDGLELNFRLYIFRNHIYQNERGHLVNVDGNYVIVENNIFEGYNIGEVSSYPKTMGVKYLNNTFLNCSLTVKGDHFVNGATFTKGNCKMIDVEGSFIQNIQIKDGRFMGSSVYGYFGTPTVNVTTGTFTFSKPHEMGNTAKICFEQWTGQVPTGIDVNKLYYVINRTDTSFQVSETEGGIPVVIKDAGESGFNISRYNYGRCYVSNVLVERDWRIDTSVDVGFTLLMTGGVVENITIKNYDVDIKPPANYSGRPIVVDGITIIEGAMNVECCNISNGKFMKAKSKRMGGDINVGSNDIKYTRRINADSCLFENVAVNFEGDVVMTNSTFIKSNIDKSSSSPKSSVLLTSYFENSNINLYWLTKPNHMTIAKCIFNNVKISTRNGVRMIENTDITIV</sequence>
<dbReference type="InterPro" id="IPR011050">
    <property type="entry name" value="Pectin_lyase_fold/virulence"/>
</dbReference>
<dbReference type="SMART" id="SM00710">
    <property type="entry name" value="PbH1"/>
    <property type="match status" value="4"/>
</dbReference>